<dbReference type="EMBL" id="JAEACQ010000066">
    <property type="protein sequence ID" value="MBL7625808.1"/>
    <property type="molecule type" value="Genomic_DNA"/>
</dbReference>
<protein>
    <submittedName>
        <fullName evidence="3">Uncharacterized protein</fullName>
    </submittedName>
</protein>
<dbReference type="Proteomes" id="UP000604475">
    <property type="component" value="Unassembled WGS sequence"/>
</dbReference>
<proteinExistence type="predicted"/>
<evidence type="ECO:0000256" key="2">
    <source>
        <dbReference type="SAM" id="Phobius"/>
    </source>
</evidence>
<accession>A0A937RG83</accession>
<feature type="region of interest" description="Disordered" evidence="1">
    <location>
        <begin position="1"/>
        <end position="104"/>
    </location>
</feature>
<dbReference type="RefSeq" id="WP_203031646.1">
    <property type="nucleotide sequence ID" value="NZ_JAEACQ010000066.1"/>
</dbReference>
<organism evidence="3 4">
    <name type="scientific">Frankia nepalensis</name>
    <dbReference type="NCBI Taxonomy" id="1836974"/>
    <lineage>
        <taxon>Bacteria</taxon>
        <taxon>Bacillati</taxon>
        <taxon>Actinomycetota</taxon>
        <taxon>Actinomycetes</taxon>
        <taxon>Frankiales</taxon>
        <taxon>Frankiaceae</taxon>
        <taxon>Frankia</taxon>
    </lineage>
</organism>
<gene>
    <name evidence="3" type="ORF">I7412_01150</name>
</gene>
<feature type="compositionally biased region" description="Basic and acidic residues" evidence="1">
    <location>
        <begin position="252"/>
        <end position="272"/>
    </location>
</feature>
<feature type="transmembrane region" description="Helical" evidence="2">
    <location>
        <begin position="221"/>
        <end position="240"/>
    </location>
</feature>
<keyword evidence="4" id="KW-1185">Reference proteome</keyword>
<name>A0A937RG83_9ACTN</name>
<feature type="transmembrane region" description="Helical" evidence="2">
    <location>
        <begin position="151"/>
        <end position="169"/>
    </location>
</feature>
<keyword evidence="2" id="KW-0812">Transmembrane</keyword>
<keyword evidence="2" id="KW-0472">Membrane</keyword>
<evidence type="ECO:0000313" key="3">
    <source>
        <dbReference type="EMBL" id="MBL7625808.1"/>
    </source>
</evidence>
<feature type="transmembrane region" description="Helical" evidence="2">
    <location>
        <begin position="181"/>
        <end position="201"/>
    </location>
</feature>
<dbReference type="AlphaFoldDB" id="A0A937RG83"/>
<feature type="compositionally biased region" description="Low complexity" evidence="1">
    <location>
        <begin position="77"/>
        <end position="104"/>
    </location>
</feature>
<evidence type="ECO:0000313" key="4">
    <source>
        <dbReference type="Proteomes" id="UP000604475"/>
    </source>
</evidence>
<keyword evidence="2" id="KW-1133">Transmembrane helix</keyword>
<feature type="compositionally biased region" description="Low complexity" evidence="1">
    <location>
        <begin position="1"/>
        <end position="24"/>
    </location>
</feature>
<reference evidence="3" key="1">
    <citation type="submission" date="2020-12" db="EMBL/GenBank/DDBJ databases">
        <title>Genomic characterization of non-nitrogen-fixing Frankia strains.</title>
        <authorList>
            <person name="Carlos-Shanley C."/>
            <person name="Guerra T."/>
            <person name="Hahn D."/>
        </authorList>
    </citation>
    <scope>NUCLEOTIDE SEQUENCE</scope>
    <source>
        <strain evidence="3">CN6</strain>
    </source>
</reference>
<feature type="transmembrane region" description="Helical" evidence="2">
    <location>
        <begin position="114"/>
        <end position="131"/>
    </location>
</feature>
<feature type="region of interest" description="Disordered" evidence="1">
    <location>
        <begin position="245"/>
        <end position="272"/>
    </location>
</feature>
<evidence type="ECO:0000256" key="1">
    <source>
        <dbReference type="SAM" id="MobiDB-lite"/>
    </source>
</evidence>
<feature type="compositionally biased region" description="Basic and acidic residues" evidence="1">
    <location>
        <begin position="33"/>
        <end position="46"/>
    </location>
</feature>
<sequence length="272" mass="27171">MATPDAGDAHPAGPAGPSPDSTAALPRTGARPRPADSRAPEQRSARAGDAAVARAEPVPAGRDQTVPVEPVDPPPAASAADGWWGADADGQAGRAAQDAAAPAARPARRPLPSFLLLVAGLVAVGAAFAPWSTLVASDERRTFSGLTVGDGRVTLVLGAALTLLGAARLARRRLSVADAALSPLLAGLLVVIAGCDLLIGPPTLATFRGISADRIIVEPEIGLYASLAAGAVALLAAIALRRAGHAGPPRPAGDDRPPAVRAGGDHRAGRSR</sequence>
<comment type="caution">
    <text evidence="3">The sequence shown here is derived from an EMBL/GenBank/DDBJ whole genome shotgun (WGS) entry which is preliminary data.</text>
</comment>